<dbReference type="InterPro" id="IPR004558">
    <property type="entry name" value="Coprogen_oxidase_HemN"/>
</dbReference>
<feature type="domain" description="Radical SAM core" evidence="18">
    <location>
        <begin position="42"/>
        <end position="266"/>
    </location>
</feature>
<dbReference type="PIRSF" id="PIRSF000167">
    <property type="entry name" value="HemN"/>
    <property type="match status" value="1"/>
</dbReference>
<keyword evidence="10 15" id="KW-0408">Iron</keyword>
<dbReference type="InterPro" id="IPR006638">
    <property type="entry name" value="Elp3/MiaA/NifB-like_rSAM"/>
</dbReference>
<feature type="binding site" evidence="16">
    <location>
        <position position="325"/>
    </location>
    <ligand>
        <name>S-adenosyl-L-methionine</name>
        <dbReference type="ChEBI" id="CHEBI:59789"/>
        <label>1</label>
    </ligand>
</feature>
<comment type="cofactor">
    <cofactor evidence="15 17">
        <name>[4Fe-4S] cluster</name>
        <dbReference type="ChEBI" id="CHEBI:49883"/>
    </cofactor>
    <text evidence="15 17">Binds 1 [4Fe-4S] cluster. The cluster is coordinated with 3 cysteines and an exchangeable S-adenosyl-L-methionine.</text>
</comment>
<dbReference type="GO" id="GO:0051539">
    <property type="term" value="F:4 iron, 4 sulfur cluster binding"/>
    <property type="evidence" value="ECO:0007669"/>
    <property type="project" value="UniProtKB-KW"/>
</dbReference>
<dbReference type="GO" id="GO:0051989">
    <property type="term" value="F:coproporphyrinogen dehydrogenase activity"/>
    <property type="evidence" value="ECO:0007669"/>
    <property type="project" value="UniProtKB-EC"/>
</dbReference>
<dbReference type="Gene3D" id="3.80.30.20">
    <property type="entry name" value="tm_1862 like domain"/>
    <property type="match status" value="1"/>
</dbReference>
<keyword evidence="5 15" id="KW-0004">4Fe-4S</keyword>
<dbReference type="SFLD" id="SFLDS00029">
    <property type="entry name" value="Radical_SAM"/>
    <property type="match status" value="1"/>
</dbReference>
<dbReference type="Gene3D" id="1.10.10.920">
    <property type="match status" value="1"/>
</dbReference>
<feature type="binding site" evidence="16">
    <location>
        <position position="180"/>
    </location>
    <ligand>
        <name>S-adenosyl-L-methionine</name>
        <dbReference type="ChEBI" id="CHEBI:59789"/>
        <label>2</label>
    </ligand>
</feature>
<keyword evidence="8 15" id="KW-0479">Metal-binding</keyword>
<evidence type="ECO:0000256" key="6">
    <source>
        <dbReference type="ARBA" id="ARBA00022490"/>
    </source>
</evidence>
<dbReference type="GO" id="GO:0005737">
    <property type="term" value="C:cytoplasm"/>
    <property type="evidence" value="ECO:0007669"/>
    <property type="project" value="UniProtKB-SubCell"/>
</dbReference>
<feature type="binding site" evidence="17">
    <location>
        <position position="61"/>
    </location>
    <ligand>
        <name>[4Fe-4S] cluster</name>
        <dbReference type="ChEBI" id="CHEBI:49883"/>
        <note>4Fe-4S-S-AdoMet</note>
    </ligand>
</feature>
<dbReference type="InterPro" id="IPR007197">
    <property type="entry name" value="rSAM"/>
</dbReference>
<dbReference type="Proteomes" id="UP000029525">
    <property type="component" value="Unassembled WGS sequence"/>
</dbReference>
<dbReference type="SFLD" id="SFLDG01065">
    <property type="entry name" value="anaerobic_coproporphyrinogen-I"/>
    <property type="match status" value="1"/>
</dbReference>
<evidence type="ECO:0000256" key="16">
    <source>
        <dbReference type="PIRSR" id="PIRSR000167-1"/>
    </source>
</evidence>
<evidence type="ECO:0000256" key="15">
    <source>
        <dbReference type="PIRNR" id="PIRNR000167"/>
    </source>
</evidence>
<evidence type="ECO:0000256" key="12">
    <source>
        <dbReference type="ARBA" id="ARBA00023244"/>
    </source>
</evidence>
<keyword evidence="9 15" id="KW-0560">Oxidoreductase</keyword>
<evidence type="ECO:0000256" key="11">
    <source>
        <dbReference type="ARBA" id="ARBA00023014"/>
    </source>
</evidence>
<comment type="catalytic activity">
    <reaction evidence="14 15">
        <text>coproporphyrinogen III + 2 S-adenosyl-L-methionine = protoporphyrinogen IX + 2 5'-deoxyadenosine + 2 L-methionine + 2 CO2</text>
        <dbReference type="Rhea" id="RHEA:15425"/>
        <dbReference type="ChEBI" id="CHEBI:16526"/>
        <dbReference type="ChEBI" id="CHEBI:17319"/>
        <dbReference type="ChEBI" id="CHEBI:57307"/>
        <dbReference type="ChEBI" id="CHEBI:57309"/>
        <dbReference type="ChEBI" id="CHEBI:57844"/>
        <dbReference type="ChEBI" id="CHEBI:59789"/>
        <dbReference type="EC" id="1.3.98.3"/>
    </reaction>
</comment>
<dbReference type="NCBIfam" id="TIGR00538">
    <property type="entry name" value="hemN"/>
    <property type="match status" value="1"/>
</dbReference>
<evidence type="ECO:0000256" key="9">
    <source>
        <dbReference type="ARBA" id="ARBA00023002"/>
    </source>
</evidence>
<feature type="binding site" evidence="16">
    <location>
        <position position="204"/>
    </location>
    <ligand>
        <name>S-adenosyl-L-methionine</name>
        <dbReference type="ChEBI" id="CHEBI:59789"/>
        <label>2</label>
    </ligand>
</feature>
<name>A0A096CIQ2_9BACT</name>
<dbReference type="GO" id="GO:0006782">
    <property type="term" value="P:protoporphyrinogen IX biosynthetic process"/>
    <property type="evidence" value="ECO:0007669"/>
    <property type="project" value="UniProtKB-UniPathway"/>
</dbReference>
<organism evidence="19 20">
    <name type="scientific">Prevotella bivia DNF00320</name>
    <dbReference type="NCBI Taxonomy" id="1401068"/>
    <lineage>
        <taxon>Bacteria</taxon>
        <taxon>Pseudomonadati</taxon>
        <taxon>Bacteroidota</taxon>
        <taxon>Bacteroidia</taxon>
        <taxon>Bacteroidales</taxon>
        <taxon>Prevotellaceae</taxon>
        <taxon>Prevotella</taxon>
    </lineage>
</organism>
<dbReference type="PANTHER" id="PTHR13932">
    <property type="entry name" value="COPROPORPHYRINIGEN III OXIDASE"/>
    <property type="match status" value="1"/>
</dbReference>
<feature type="binding site" evidence="17">
    <location>
        <position position="57"/>
    </location>
    <ligand>
        <name>[4Fe-4S] cluster</name>
        <dbReference type="ChEBI" id="CHEBI:49883"/>
        <note>4Fe-4S-S-AdoMet</note>
    </ligand>
</feature>
<evidence type="ECO:0000259" key="18">
    <source>
        <dbReference type="PROSITE" id="PS51918"/>
    </source>
</evidence>
<keyword evidence="11 15" id="KW-0411">Iron-sulfur</keyword>
<dbReference type="CDD" id="cd01335">
    <property type="entry name" value="Radical_SAM"/>
    <property type="match status" value="1"/>
</dbReference>
<dbReference type="OrthoDB" id="9808022at2"/>
<keyword evidence="6 15" id="KW-0963">Cytoplasm</keyword>
<feature type="binding site" evidence="16">
    <location>
        <position position="141"/>
    </location>
    <ligand>
        <name>S-adenosyl-L-methionine</name>
        <dbReference type="ChEBI" id="CHEBI:59789"/>
        <label>1</label>
    </ligand>
</feature>
<protein>
    <recommendedName>
        <fullName evidence="15">Coproporphyrinogen-III oxidase</fullName>
        <ecNumber evidence="15">1.3.98.3</ecNumber>
    </recommendedName>
</protein>
<evidence type="ECO:0000256" key="3">
    <source>
        <dbReference type="ARBA" id="ARBA00005493"/>
    </source>
</evidence>
<evidence type="ECO:0000256" key="1">
    <source>
        <dbReference type="ARBA" id="ARBA00004496"/>
    </source>
</evidence>
<dbReference type="AlphaFoldDB" id="A0A096CIQ2"/>
<comment type="subcellular location">
    <subcellularLocation>
        <location evidence="1 15">Cytoplasm</location>
    </subcellularLocation>
</comment>
<keyword evidence="7 15" id="KW-0949">S-adenosyl-L-methionine</keyword>
<dbReference type="SMART" id="SM00729">
    <property type="entry name" value="Elp3"/>
    <property type="match status" value="1"/>
</dbReference>
<comment type="function">
    <text evidence="13">Involved in the heme biosynthesis. Catalyzes the anaerobic oxidative decarboxylation of propionate groups of rings A and B of coproporphyrinogen III to yield the vinyl groups in protoporphyrinogen IX.</text>
</comment>
<evidence type="ECO:0000256" key="2">
    <source>
        <dbReference type="ARBA" id="ARBA00004785"/>
    </source>
</evidence>
<dbReference type="EC" id="1.3.98.3" evidence="15"/>
<keyword evidence="12 15" id="KW-0627">Porphyrin biosynthesis</keyword>
<evidence type="ECO:0000313" key="19">
    <source>
        <dbReference type="EMBL" id="KGF45199.1"/>
    </source>
</evidence>
<evidence type="ECO:0000313" key="20">
    <source>
        <dbReference type="Proteomes" id="UP000029525"/>
    </source>
</evidence>
<feature type="binding site" evidence="16">
    <location>
        <position position="168"/>
    </location>
    <ligand>
        <name>S-adenosyl-L-methionine</name>
        <dbReference type="ChEBI" id="CHEBI:59789"/>
        <label>2</label>
    </ligand>
</feature>
<proteinExistence type="inferred from homology"/>
<dbReference type="Pfam" id="PF04055">
    <property type="entry name" value="Radical_SAM"/>
    <property type="match status" value="1"/>
</dbReference>
<gene>
    <name evidence="19" type="ORF">HMPREF0647_03605</name>
</gene>
<dbReference type="PROSITE" id="PS51918">
    <property type="entry name" value="RADICAL_SAM"/>
    <property type="match status" value="1"/>
</dbReference>
<dbReference type="UniPathway" id="UPA00251">
    <property type="reaction ID" value="UER00323"/>
</dbReference>
<comment type="subunit">
    <text evidence="4">Monomer.</text>
</comment>
<dbReference type="InterPro" id="IPR058240">
    <property type="entry name" value="rSAM_sf"/>
</dbReference>
<evidence type="ECO:0000256" key="10">
    <source>
        <dbReference type="ARBA" id="ARBA00023004"/>
    </source>
</evidence>
<reference evidence="19 20" key="1">
    <citation type="submission" date="2014-07" db="EMBL/GenBank/DDBJ databases">
        <authorList>
            <person name="McCorrison J."/>
            <person name="Sanka R."/>
            <person name="Torralba M."/>
            <person name="Gillis M."/>
            <person name="Haft D.H."/>
            <person name="Methe B."/>
            <person name="Sutton G."/>
            <person name="Nelson K.E."/>
        </authorList>
    </citation>
    <scope>NUCLEOTIDE SEQUENCE [LARGE SCALE GENOMIC DNA]</scope>
    <source>
        <strain evidence="19 20">DNF00320</strain>
    </source>
</reference>
<dbReference type="RefSeq" id="WP_036866421.1">
    <property type="nucleotide sequence ID" value="NZ_JRNQ01000018.1"/>
</dbReference>
<evidence type="ECO:0000256" key="13">
    <source>
        <dbReference type="ARBA" id="ARBA00024295"/>
    </source>
</evidence>
<evidence type="ECO:0000256" key="17">
    <source>
        <dbReference type="PIRSR" id="PIRSR000167-2"/>
    </source>
</evidence>
<feature type="binding site" evidence="16">
    <location>
        <position position="108"/>
    </location>
    <ligand>
        <name>S-adenosyl-L-methionine</name>
        <dbReference type="ChEBI" id="CHEBI:59789"/>
        <label>1</label>
    </ligand>
</feature>
<dbReference type="GO" id="GO:0046872">
    <property type="term" value="F:metal ion binding"/>
    <property type="evidence" value="ECO:0007669"/>
    <property type="project" value="UniProtKB-KW"/>
</dbReference>
<feature type="binding site" evidence="16">
    <location>
        <begin position="63"/>
        <end position="65"/>
    </location>
    <ligand>
        <name>S-adenosyl-L-methionine</name>
        <dbReference type="ChEBI" id="CHEBI:59789"/>
        <label>2</label>
    </ligand>
</feature>
<comment type="similarity">
    <text evidence="3 15">Belongs to the anaerobic coproporphyrinogen-III oxidase family.</text>
</comment>
<evidence type="ECO:0000256" key="4">
    <source>
        <dbReference type="ARBA" id="ARBA00011245"/>
    </source>
</evidence>
<feature type="binding site" evidence="17">
    <location>
        <position position="64"/>
    </location>
    <ligand>
        <name>[4Fe-4S] cluster</name>
        <dbReference type="ChEBI" id="CHEBI:49883"/>
        <note>4Fe-4S-S-AdoMet</note>
    </ligand>
</feature>
<evidence type="ECO:0000256" key="14">
    <source>
        <dbReference type="ARBA" id="ARBA00048321"/>
    </source>
</evidence>
<dbReference type="GO" id="GO:0004109">
    <property type="term" value="F:coproporphyrinogen oxidase activity"/>
    <property type="evidence" value="ECO:0007669"/>
    <property type="project" value="InterPro"/>
</dbReference>
<dbReference type="SUPFAM" id="SSF102114">
    <property type="entry name" value="Radical SAM enzymes"/>
    <property type="match status" value="1"/>
</dbReference>
<evidence type="ECO:0000256" key="8">
    <source>
        <dbReference type="ARBA" id="ARBA00022723"/>
    </source>
</evidence>
<dbReference type="EMBL" id="JRNQ01000018">
    <property type="protein sequence ID" value="KGF45199.1"/>
    <property type="molecule type" value="Genomic_DNA"/>
</dbReference>
<dbReference type="InterPro" id="IPR023404">
    <property type="entry name" value="rSAM_horseshoe"/>
</dbReference>
<evidence type="ECO:0000256" key="7">
    <source>
        <dbReference type="ARBA" id="ARBA00022691"/>
    </source>
</evidence>
<dbReference type="InterPro" id="IPR034505">
    <property type="entry name" value="Coproporphyrinogen-III_oxidase"/>
</dbReference>
<dbReference type="PANTHER" id="PTHR13932:SF6">
    <property type="entry name" value="OXYGEN-INDEPENDENT COPROPORPHYRINOGEN III OXIDASE"/>
    <property type="match status" value="1"/>
</dbReference>
<feature type="binding site" evidence="16">
    <location>
        <position position="51"/>
    </location>
    <ligand>
        <name>S-adenosyl-L-methionine</name>
        <dbReference type="ChEBI" id="CHEBI:59789"/>
        <label>1</label>
    </ligand>
</feature>
<comment type="pathway">
    <text evidence="2 15">Porphyrin-containing compound metabolism; protoporphyrin-IX biosynthesis; protoporphyrinogen-IX from coproporphyrinogen-III (AdoMet route): step 1/1.</text>
</comment>
<evidence type="ECO:0000256" key="5">
    <source>
        <dbReference type="ARBA" id="ARBA00022485"/>
    </source>
</evidence>
<accession>A0A096CIQ2</accession>
<comment type="caution">
    <text evidence="19">The sequence shown here is derived from an EMBL/GenBank/DDBJ whole genome shotgun (WGS) entry which is preliminary data.</text>
</comment>
<sequence length="454" mass="51694">MKTNIIDKYNISVPRYTSYPPANYFAPFTEVNYIEALHESNFSCTSNLSFYFHIPFCRRLCHYCGCNSYPMQKEEGVQTYVDALHKEIDLVVQHLDKSRHISQIHYGGGSPTSLPASVLQELNEHLLTSFPTIEQPEIAIECHPGYLEKKDWENLLAAHFNRFSIGVQDLDTEVLKIVNRTPSKLPLTVIMQILREGGASINMDFLFGLPYQTPESFQNTIHKAIELYPDRLTTFSYGHCPWIFKRQMILERAGLPTSESKSLMFKKAEEVLLEAGYKEIGLDHFVLPTDELAMALNTHQLHRNFQGYCTRRTTGQVYAFGVTGISQLETAYAQGTKSIDEYISTLANNHLPISKGYLLSPQQKIVRAVIEQLMCNYHIEWDIIARELNISKEALMSSINFQKDILDEMQNDGLITLSDASLTVLTSARPFVRNVAATLDPMMLNTDKQFSKPL</sequence>